<evidence type="ECO:0000256" key="2">
    <source>
        <dbReference type="ARBA" id="ARBA00022448"/>
    </source>
</evidence>
<feature type="transmembrane region" description="Helical" evidence="7">
    <location>
        <begin position="225"/>
        <end position="246"/>
    </location>
</feature>
<keyword evidence="4 7" id="KW-0812">Transmembrane</keyword>
<keyword evidence="6 7" id="KW-0472">Membrane</keyword>
<proteinExistence type="inferred from homology"/>
<dbReference type="PANTHER" id="PTHR43005:SF2">
    <property type="entry name" value="INTEGRAL MEMBRANE SUGAR TRANSPORT PROTEIN"/>
    <property type="match status" value="1"/>
</dbReference>
<dbReference type="SUPFAM" id="SSF161098">
    <property type="entry name" value="MetI-like"/>
    <property type="match status" value="1"/>
</dbReference>
<evidence type="ECO:0000256" key="6">
    <source>
        <dbReference type="ARBA" id="ARBA00023136"/>
    </source>
</evidence>
<feature type="transmembrane region" description="Helical" evidence="7">
    <location>
        <begin position="284"/>
        <end position="308"/>
    </location>
</feature>
<protein>
    <submittedName>
        <fullName evidence="9">Sugar ABC transporter permease</fullName>
    </submittedName>
</protein>
<feature type="domain" description="ABC transmembrane type-1" evidence="8">
    <location>
        <begin position="91"/>
        <end position="305"/>
    </location>
</feature>
<dbReference type="InterPro" id="IPR035906">
    <property type="entry name" value="MetI-like_sf"/>
</dbReference>
<evidence type="ECO:0000313" key="9">
    <source>
        <dbReference type="EMBL" id="HDX32849.1"/>
    </source>
</evidence>
<feature type="transmembrane region" description="Helical" evidence="7">
    <location>
        <begin position="30"/>
        <end position="55"/>
    </location>
</feature>
<keyword evidence="2 7" id="KW-0813">Transport</keyword>
<dbReference type="Pfam" id="PF00528">
    <property type="entry name" value="BPD_transp_1"/>
    <property type="match status" value="1"/>
</dbReference>
<keyword evidence="5 7" id="KW-1133">Transmembrane helix</keyword>
<reference evidence="9" key="1">
    <citation type="journal article" date="2020" name="mSystems">
        <title>Genome- and Community-Level Interaction Insights into Carbon Utilization and Element Cycling Functions of Hydrothermarchaeota in Hydrothermal Sediment.</title>
        <authorList>
            <person name="Zhou Z."/>
            <person name="Liu Y."/>
            <person name="Xu W."/>
            <person name="Pan J."/>
            <person name="Luo Z.H."/>
            <person name="Li M."/>
        </authorList>
    </citation>
    <scope>NUCLEOTIDE SEQUENCE [LARGE SCALE GENOMIC DNA]</scope>
    <source>
        <strain evidence="9">SpSt-289</strain>
    </source>
</reference>
<organism evidence="9">
    <name type="scientific">Caldilinea aerophila</name>
    <dbReference type="NCBI Taxonomy" id="133453"/>
    <lineage>
        <taxon>Bacteria</taxon>
        <taxon>Bacillati</taxon>
        <taxon>Chloroflexota</taxon>
        <taxon>Caldilineae</taxon>
        <taxon>Caldilineales</taxon>
        <taxon>Caldilineaceae</taxon>
        <taxon>Caldilinea</taxon>
    </lineage>
</organism>
<evidence type="ECO:0000256" key="7">
    <source>
        <dbReference type="RuleBase" id="RU363032"/>
    </source>
</evidence>
<comment type="similarity">
    <text evidence="7">Belongs to the binding-protein-dependent transport system permease family.</text>
</comment>
<evidence type="ECO:0000256" key="1">
    <source>
        <dbReference type="ARBA" id="ARBA00004651"/>
    </source>
</evidence>
<evidence type="ECO:0000256" key="4">
    <source>
        <dbReference type="ARBA" id="ARBA00022692"/>
    </source>
</evidence>
<dbReference type="GO" id="GO:0055085">
    <property type="term" value="P:transmembrane transport"/>
    <property type="evidence" value="ECO:0007669"/>
    <property type="project" value="InterPro"/>
</dbReference>
<accession>A0A7C1K122</accession>
<dbReference type="InterPro" id="IPR000515">
    <property type="entry name" value="MetI-like"/>
</dbReference>
<evidence type="ECO:0000256" key="3">
    <source>
        <dbReference type="ARBA" id="ARBA00022475"/>
    </source>
</evidence>
<evidence type="ECO:0000256" key="5">
    <source>
        <dbReference type="ARBA" id="ARBA00022989"/>
    </source>
</evidence>
<dbReference type="Gene3D" id="1.10.3720.10">
    <property type="entry name" value="MetI-like"/>
    <property type="match status" value="1"/>
</dbReference>
<feature type="transmembrane region" description="Helical" evidence="7">
    <location>
        <begin position="95"/>
        <end position="117"/>
    </location>
</feature>
<evidence type="ECO:0000259" key="8">
    <source>
        <dbReference type="PROSITE" id="PS50928"/>
    </source>
</evidence>
<feature type="transmembrane region" description="Helical" evidence="7">
    <location>
        <begin position="129"/>
        <end position="150"/>
    </location>
</feature>
<feature type="transmembrane region" description="Helical" evidence="7">
    <location>
        <begin position="178"/>
        <end position="204"/>
    </location>
</feature>
<dbReference type="PROSITE" id="PS50928">
    <property type="entry name" value="ABC_TM1"/>
    <property type="match status" value="1"/>
</dbReference>
<comment type="subcellular location">
    <subcellularLocation>
        <location evidence="1 7">Cell membrane</location>
        <topology evidence="1 7">Multi-pass membrane protein</topology>
    </subcellularLocation>
</comment>
<comment type="caution">
    <text evidence="9">The sequence shown here is derived from an EMBL/GenBank/DDBJ whole genome shotgun (WGS) entry which is preliminary data.</text>
</comment>
<dbReference type="AlphaFoldDB" id="A0A7C1K122"/>
<dbReference type="PANTHER" id="PTHR43005">
    <property type="entry name" value="BLR7065 PROTEIN"/>
    <property type="match status" value="1"/>
</dbReference>
<dbReference type="EMBL" id="DSMG01000161">
    <property type="protein sequence ID" value="HDX32849.1"/>
    <property type="molecule type" value="Genomic_DNA"/>
</dbReference>
<sequence>MSTANIAQQGEQGIARSRRSPLRAFEETRFFPLALLLPILLFFVALNVIPTIWMIGMSFYSYSLMSPAPPSFIAIDNYIKIYNDADLWSAFSRTFVFVVLAVGIETVLGVLLGFLFWGSTNMPGRRLALTLLFVPMVVTPVASGLFWRLIYEPTFGVANYFVQLLTGSKIDFLTNVNWAFGAVLFVDIWMWTPFMILMTLAALGSVPKAELEAAEVDRLSIWQRLWHVVWPHGKFILMLGILLRTIDAYKTTDLVFLMTNGGPGNVTELIGLKLYRYAFASLNIGFSSALAVILLLIAISFTSIYLWVLNLRRYREGA</sequence>
<keyword evidence="3" id="KW-1003">Cell membrane</keyword>
<gene>
    <name evidence="9" type="ORF">ENQ20_15380</name>
</gene>
<dbReference type="CDD" id="cd06261">
    <property type="entry name" value="TM_PBP2"/>
    <property type="match status" value="1"/>
</dbReference>
<name>A0A7C1K122_9CHLR</name>
<dbReference type="GO" id="GO:0005886">
    <property type="term" value="C:plasma membrane"/>
    <property type="evidence" value="ECO:0007669"/>
    <property type="project" value="UniProtKB-SubCell"/>
</dbReference>